<organism evidence="2 3">
    <name type="scientific">Yersinia pestis bv. Antiqua (strain Antiqua)</name>
    <dbReference type="NCBI Taxonomy" id="360102"/>
    <lineage>
        <taxon>Bacteria</taxon>
        <taxon>Pseudomonadati</taxon>
        <taxon>Pseudomonadota</taxon>
        <taxon>Gammaproteobacteria</taxon>
        <taxon>Enterobacterales</taxon>
        <taxon>Yersiniaceae</taxon>
        <taxon>Yersinia</taxon>
    </lineage>
</organism>
<sequence>MIKRKNQPSGWFFYGYYLSLYHDYLLLIFYAHLLIKPNLFGLTAMPIALDREMYLLT</sequence>
<dbReference type="Proteomes" id="UP000001971">
    <property type="component" value="Chromosome"/>
</dbReference>
<evidence type="ECO:0000313" key="3">
    <source>
        <dbReference type="Proteomes" id="UP000001971"/>
    </source>
</evidence>
<dbReference type="EMBL" id="CP000308">
    <property type="protein sequence ID" value="ABG14951.1"/>
    <property type="molecule type" value="Genomic_DNA"/>
</dbReference>
<keyword evidence="1" id="KW-1133">Transmembrane helix</keyword>
<name>A0A0H2YBH7_YERPA</name>
<keyword evidence="1" id="KW-0472">Membrane</keyword>
<feature type="transmembrane region" description="Helical" evidence="1">
    <location>
        <begin position="12"/>
        <end position="35"/>
    </location>
</feature>
<reference evidence="2 3" key="1">
    <citation type="journal article" date="2006" name="J. Bacteriol.">
        <title>Complete genome sequence of Yersinia pestis strains Antiqua and Nepal516: evidence of gene reduction in an emerging pathogen.</title>
        <authorList>
            <person name="Chain P.S."/>
            <person name="Hu P."/>
            <person name="Malfatti S.A."/>
            <person name="Radnedge L."/>
            <person name="Larimer F."/>
            <person name="Vergez L.M."/>
            <person name="Worsham P."/>
            <person name="Chu M.C."/>
            <person name="Andersen G.L."/>
        </authorList>
    </citation>
    <scope>NUCLEOTIDE SEQUENCE [LARGE SCALE GENOMIC DNA]</scope>
    <source>
        <strain evidence="2 3">Antiqua</strain>
    </source>
</reference>
<evidence type="ECO:0000313" key="2">
    <source>
        <dbReference type="EMBL" id="ABG14951.1"/>
    </source>
</evidence>
<evidence type="ECO:0000256" key="1">
    <source>
        <dbReference type="SAM" id="Phobius"/>
    </source>
</evidence>
<accession>A0A0H2YBH7</accession>
<dbReference type="KEGG" id="ypa:YPA_2989"/>
<gene>
    <name evidence="2" type="ordered locus">YPA_2989</name>
</gene>
<dbReference type="AlphaFoldDB" id="A0A0H2YBH7"/>
<protein>
    <submittedName>
        <fullName evidence="2">Putative membrane protein</fullName>
    </submittedName>
</protein>
<proteinExistence type="predicted"/>
<keyword evidence="1" id="KW-0812">Transmembrane</keyword>